<reference evidence="2" key="1">
    <citation type="submission" date="2020-05" db="EMBL/GenBank/DDBJ databases">
        <authorList>
            <person name="Chiriac C."/>
            <person name="Salcher M."/>
            <person name="Ghai R."/>
            <person name="Kavagutti S V."/>
        </authorList>
    </citation>
    <scope>NUCLEOTIDE SEQUENCE</scope>
</reference>
<evidence type="ECO:0000313" key="1">
    <source>
        <dbReference type="EMBL" id="CAB4324724.1"/>
    </source>
</evidence>
<dbReference type="EMBL" id="CAFBNC010000217">
    <property type="protein sequence ID" value="CAB4960069.1"/>
    <property type="molecule type" value="Genomic_DNA"/>
</dbReference>
<proteinExistence type="predicted"/>
<sequence length="385" mass="42595">MNNPIGPLGAADEWFNHQIPDTVAVVGTSDPAWTEKVCAMAMAKDGSLQLGFGLGKYANRNVMDCYAGISRGTEQITVRGSRRLGDDRELLGAGPIRYEIVEPLEKIRFICEPNDVQPIAFDWLFERILPPQMEERTHNRQGTRVSADLVRYHQIGTCSGWVEVDGVRTEMTPESWVSTRDHSWGVRYDVGAPPTDLEPGGGLDGGSFQFFWSPLLFERPDGTNYGMFFNVSKTMFPGFQQKSTSALIEHVDGRIETIVDVDQEFTYHPTNRRLQGGRIIATLADGSVRELEVEVLGDTGFHLGAGLYFGWNGHHHGEWRGALNVEGERIADCTTAENARLLHQIRDTAVRITDPVGGGVGYGNMQPIAFGSFPELGLDAETSFM</sequence>
<evidence type="ECO:0000313" key="2">
    <source>
        <dbReference type="EMBL" id="CAB4960069.1"/>
    </source>
</evidence>
<organism evidence="2">
    <name type="scientific">freshwater metagenome</name>
    <dbReference type="NCBI Taxonomy" id="449393"/>
    <lineage>
        <taxon>unclassified sequences</taxon>
        <taxon>metagenomes</taxon>
        <taxon>ecological metagenomes</taxon>
    </lineage>
</organism>
<dbReference type="AlphaFoldDB" id="A0A6J7L115"/>
<protein>
    <submittedName>
        <fullName evidence="2">Unannotated protein</fullName>
    </submittedName>
</protein>
<dbReference type="EMBL" id="CAEMXZ010000204">
    <property type="protein sequence ID" value="CAB4324724.1"/>
    <property type="molecule type" value="Genomic_DNA"/>
</dbReference>
<accession>A0A6J7L115</accession>
<gene>
    <name evidence="1" type="ORF">UFOPK1392_02500</name>
    <name evidence="2" type="ORF">UFOPK3733_02396</name>
</gene>
<name>A0A6J7L115_9ZZZZ</name>